<name>A0AAD7QLY3_9ASCO</name>
<organism evidence="3 4">
    <name type="scientific">Lipomyces tetrasporus</name>
    <dbReference type="NCBI Taxonomy" id="54092"/>
    <lineage>
        <taxon>Eukaryota</taxon>
        <taxon>Fungi</taxon>
        <taxon>Dikarya</taxon>
        <taxon>Ascomycota</taxon>
        <taxon>Saccharomycotina</taxon>
        <taxon>Lipomycetes</taxon>
        <taxon>Lipomycetales</taxon>
        <taxon>Lipomycetaceae</taxon>
        <taxon>Lipomyces</taxon>
    </lineage>
</organism>
<sequence length="209" mass="23692">MADDRKRTDSPDHDADDEDKSTKEVERQKVPPFMVRLFFRRNMFHRMETFLPPVSIPTSEELQMYTWFNGTLSEILAVFSSVVPEASSSRCTFRHVFQDPKNNLPSLMFKDIAVYTPSKGRSWTNMDGNTLDESVITLHDLQFRIGDYIDVNITSPDAPSPPPPPPPTSAISGQARSREWGAVENKLDRRISGRGGRFGGNSGSRRWGR</sequence>
<comment type="caution">
    <text evidence="3">The sequence shown here is derived from an EMBL/GenBank/DDBJ whole genome shotgun (WGS) entry which is preliminary data.</text>
</comment>
<evidence type="ECO:0000313" key="3">
    <source>
        <dbReference type="EMBL" id="KAJ8097741.1"/>
    </source>
</evidence>
<dbReference type="GeneID" id="80880541"/>
<dbReference type="GO" id="GO:0003714">
    <property type="term" value="F:transcription corepressor activity"/>
    <property type="evidence" value="ECO:0007669"/>
    <property type="project" value="TreeGrafter"/>
</dbReference>
<evidence type="ECO:0000313" key="4">
    <source>
        <dbReference type="Proteomes" id="UP001217417"/>
    </source>
</evidence>
<feature type="compositionally biased region" description="Pro residues" evidence="2">
    <location>
        <begin position="158"/>
        <end position="168"/>
    </location>
</feature>
<dbReference type="GO" id="GO:0005634">
    <property type="term" value="C:nucleus"/>
    <property type="evidence" value="ECO:0007669"/>
    <property type="project" value="TreeGrafter"/>
</dbReference>
<dbReference type="Gene3D" id="3.10.20.550">
    <property type="entry name" value="ASAP complex, SAP18 subunit"/>
    <property type="match status" value="1"/>
</dbReference>
<reference evidence="3" key="1">
    <citation type="submission" date="2023-03" db="EMBL/GenBank/DDBJ databases">
        <title>Near-Complete genome sequence of Lipomyces tetrasporous NRRL Y-64009, an oleaginous yeast capable of growing on lignocellulosic hydrolysates.</title>
        <authorList>
            <consortium name="Lawrence Berkeley National Laboratory"/>
            <person name="Jagtap S.S."/>
            <person name="Liu J.-J."/>
            <person name="Walukiewicz H.E."/>
            <person name="Pangilinan J."/>
            <person name="Lipzen A."/>
            <person name="Ahrendt S."/>
            <person name="Koriabine M."/>
            <person name="Cobaugh K."/>
            <person name="Salamov A."/>
            <person name="Yoshinaga Y."/>
            <person name="Ng V."/>
            <person name="Daum C."/>
            <person name="Grigoriev I.V."/>
            <person name="Slininger P.J."/>
            <person name="Dien B.S."/>
            <person name="Jin Y.-S."/>
            <person name="Rao C.V."/>
        </authorList>
    </citation>
    <scope>NUCLEOTIDE SEQUENCE</scope>
    <source>
        <strain evidence="3">NRRL Y-64009</strain>
    </source>
</reference>
<gene>
    <name evidence="3" type="ORF">POJ06DRAFT_20636</name>
</gene>
<comment type="similarity">
    <text evidence="1">Belongs to the SAP18 family.</text>
</comment>
<dbReference type="InterPro" id="IPR042534">
    <property type="entry name" value="SAP18_sf"/>
</dbReference>
<accession>A0AAD7QLY3</accession>
<dbReference type="AlphaFoldDB" id="A0AAD7QLY3"/>
<dbReference type="Proteomes" id="UP001217417">
    <property type="component" value="Unassembled WGS sequence"/>
</dbReference>
<feature type="compositionally biased region" description="Basic and acidic residues" evidence="2">
    <location>
        <begin position="176"/>
        <end position="191"/>
    </location>
</feature>
<dbReference type="PANTHER" id="PTHR13082">
    <property type="entry name" value="SAP18"/>
    <property type="match status" value="1"/>
</dbReference>
<feature type="compositionally biased region" description="Gly residues" evidence="2">
    <location>
        <begin position="193"/>
        <end position="202"/>
    </location>
</feature>
<feature type="region of interest" description="Disordered" evidence="2">
    <location>
        <begin position="1"/>
        <end position="26"/>
    </location>
</feature>
<evidence type="ECO:0000256" key="2">
    <source>
        <dbReference type="SAM" id="MobiDB-lite"/>
    </source>
</evidence>
<dbReference type="RefSeq" id="XP_056041191.1">
    <property type="nucleotide sequence ID" value="XM_056185375.1"/>
</dbReference>
<dbReference type="PANTHER" id="PTHR13082:SF0">
    <property type="entry name" value="HISTONE DEACETYLASE COMPLEX SUBUNIT SAP18"/>
    <property type="match status" value="1"/>
</dbReference>
<feature type="region of interest" description="Disordered" evidence="2">
    <location>
        <begin position="152"/>
        <end position="209"/>
    </location>
</feature>
<protein>
    <submittedName>
        <fullName evidence="3">Sin3 associated polypeptide p18-domain-containing protein</fullName>
    </submittedName>
</protein>
<keyword evidence="4" id="KW-1185">Reference proteome</keyword>
<dbReference type="EMBL" id="JARPMG010000010">
    <property type="protein sequence ID" value="KAJ8097741.1"/>
    <property type="molecule type" value="Genomic_DNA"/>
</dbReference>
<dbReference type="InterPro" id="IPR010516">
    <property type="entry name" value="SAP18"/>
</dbReference>
<feature type="compositionally biased region" description="Basic and acidic residues" evidence="2">
    <location>
        <begin position="1"/>
        <end position="13"/>
    </location>
</feature>
<evidence type="ECO:0000256" key="1">
    <source>
        <dbReference type="ARBA" id="ARBA00009143"/>
    </source>
</evidence>
<dbReference type="Pfam" id="PF06487">
    <property type="entry name" value="SAP18"/>
    <property type="match status" value="1"/>
</dbReference>
<proteinExistence type="inferred from homology"/>